<proteinExistence type="predicted"/>
<dbReference type="Gene3D" id="3.90.550.10">
    <property type="entry name" value="Spore Coat Polysaccharide Biosynthesis Protein SpsA, Chain A"/>
    <property type="match status" value="1"/>
</dbReference>
<keyword evidence="2 4" id="KW-0808">Transferase</keyword>
<evidence type="ECO:0000256" key="1">
    <source>
        <dbReference type="ARBA" id="ARBA00022676"/>
    </source>
</evidence>
<dbReference type="CDD" id="cd00761">
    <property type="entry name" value="Glyco_tranf_GTA_type"/>
    <property type="match status" value="1"/>
</dbReference>
<dbReference type="Proteomes" id="UP000016600">
    <property type="component" value="Unassembled WGS sequence"/>
</dbReference>
<keyword evidence="5" id="KW-1185">Reference proteome</keyword>
<feature type="domain" description="Glycosyltransferase 2-like" evidence="3">
    <location>
        <begin position="15"/>
        <end position="143"/>
    </location>
</feature>
<dbReference type="EMBL" id="AWET01000040">
    <property type="protein sequence ID" value="ERK00053.1"/>
    <property type="molecule type" value="Genomic_DNA"/>
</dbReference>
<dbReference type="PANTHER" id="PTHR22916:SF51">
    <property type="entry name" value="GLYCOSYLTRANSFERASE EPSH-RELATED"/>
    <property type="match status" value="1"/>
</dbReference>
<evidence type="ECO:0000313" key="4">
    <source>
        <dbReference type="EMBL" id="ERK00053.1"/>
    </source>
</evidence>
<sequence length="320" mass="36386">MLFWRIFAHGTMELSIIIPIYNAEKTLRRCVESVLGQTYTDYELILIDDGSTDNSPVICNELSLINNRIRVIHQANGSLCAARNSGLSVVKGTFVTFLDADDYIGTGTLQEVMNEFKNHPTCNILEYPVYVHYGSTRQRLLTFENKEHHDVNSYWITYRAYLHSYVCNKIFRVELFRNIRFPVGQVFEDVTTTARLLSISQNIATTDKGLYYYVANPNGITACAGVKELSQLLSAHLDAIRQYFCTDGIPQKDLAIYYLHLVNIRLDLIRGGKTDVSLPRIPIPASILIDRTLSLTIKLKAFIIKTIGENALCKLYSQRK</sequence>
<dbReference type="InterPro" id="IPR001173">
    <property type="entry name" value="Glyco_trans_2-like"/>
</dbReference>
<evidence type="ECO:0000256" key="2">
    <source>
        <dbReference type="ARBA" id="ARBA00022679"/>
    </source>
</evidence>
<dbReference type="PANTHER" id="PTHR22916">
    <property type="entry name" value="GLYCOSYLTRANSFERASE"/>
    <property type="match status" value="1"/>
</dbReference>
<dbReference type="SUPFAM" id="SSF53448">
    <property type="entry name" value="Nucleotide-diphospho-sugar transferases"/>
    <property type="match status" value="1"/>
</dbReference>
<organism evidence="4 5">
    <name type="scientific">Hoylesella pleuritidis F0068</name>
    <dbReference type="NCBI Taxonomy" id="1081904"/>
    <lineage>
        <taxon>Bacteria</taxon>
        <taxon>Pseudomonadati</taxon>
        <taxon>Bacteroidota</taxon>
        <taxon>Bacteroidia</taxon>
        <taxon>Bacteroidales</taxon>
        <taxon>Prevotellaceae</taxon>
        <taxon>Hoylesella</taxon>
    </lineage>
</organism>
<dbReference type="InterPro" id="IPR029044">
    <property type="entry name" value="Nucleotide-diphossugar_trans"/>
</dbReference>
<accession>U2L6F1</accession>
<dbReference type="GO" id="GO:0016758">
    <property type="term" value="F:hexosyltransferase activity"/>
    <property type="evidence" value="ECO:0007669"/>
    <property type="project" value="UniProtKB-ARBA"/>
</dbReference>
<gene>
    <name evidence="4" type="ORF">HMPREF1218_1555</name>
</gene>
<keyword evidence="1" id="KW-0328">Glycosyltransferase</keyword>
<name>U2L6F1_9BACT</name>
<reference evidence="4 5" key="1">
    <citation type="submission" date="2013-08" db="EMBL/GenBank/DDBJ databases">
        <authorList>
            <person name="Durkin A.S."/>
            <person name="Haft D.R."/>
            <person name="McCorrison J."/>
            <person name="Torralba M."/>
            <person name="Gillis M."/>
            <person name="Haft D.H."/>
            <person name="Methe B."/>
            <person name="Sutton G."/>
            <person name="Nelson K.E."/>
        </authorList>
    </citation>
    <scope>NUCLEOTIDE SEQUENCE [LARGE SCALE GENOMIC DNA]</scope>
    <source>
        <strain evidence="4 5">F0068</strain>
    </source>
</reference>
<dbReference type="PATRIC" id="fig|1081904.3.peg.1775"/>
<dbReference type="AlphaFoldDB" id="U2L6F1"/>
<evidence type="ECO:0000259" key="3">
    <source>
        <dbReference type="Pfam" id="PF00535"/>
    </source>
</evidence>
<comment type="caution">
    <text evidence="4">The sequence shown here is derived from an EMBL/GenBank/DDBJ whole genome shotgun (WGS) entry which is preliminary data.</text>
</comment>
<evidence type="ECO:0000313" key="5">
    <source>
        <dbReference type="Proteomes" id="UP000016600"/>
    </source>
</evidence>
<dbReference type="Pfam" id="PF00535">
    <property type="entry name" value="Glycos_transf_2"/>
    <property type="match status" value="1"/>
</dbReference>
<protein>
    <submittedName>
        <fullName evidence="4">Glycosyltransferase-like protein, family 2</fullName>
    </submittedName>
</protein>